<dbReference type="SUPFAM" id="SSF55120">
    <property type="entry name" value="Pseudouridine synthase"/>
    <property type="match status" value="1"/>
</dbReference>
<organism evidence="1 2">
    <name type="scientific">Escherichia coli</name>
    <dbReference type="NCBI Taxonomy" id="562"/>
    <lineage>
        <taxon>Bacteria</taxon>
        <taxon>Pseudomonadati</taxon>
        <taxon>Pseudomonadota</taxon>
        <taxon>Gammaproteobacteria</taxon>
        <taxon>Enterobacterales</taxon>
        <taxon>Enterobacteriaceae</taxon>
        <taxon>Escherichia</taxon>
    </lineage>
</organism>
<accession>A0A377D026</accession>
<gene>
    <name evidence="1" type="primary">rluD_2</name>
    <name evidence="1" type="ORF">NCTC7922_00802</name>
</gene>
<dbReference type="AlphaFoldDB" id="A0A377D026"/>
<dbReference type="Gene3D" id="3.30.2350.10">
    <property type="entry name" value="Pseudouridine synthase"/>
    <property type="match status" value="1"/>
</dbReference>
<dbReference type="Proteomes" id="UP000254174">
    <property type="component" value="Unassembled WGS sequence"/>
</dbReference>
<proteinExistence type="predicted"/>
<evidence type="ECO:0000313" key="2">
    <source>
        <dbReference type="Proteomes" id="UP000254174"/>
    </source>
</evidence>
<dbReference type="EMBL" id="UGFC01000005">
    <property type="protein sequence ID" value="STM09599.1"/>
    <property type="molecule type" value="Genomic_DNA"/>
</dbReference>
<dbReference type="EC" id="5.4.99.23" evidence="1"/>
<dbReference type="GO" id="GO:0003723">
    <property type="term" value="F:RNA binding"/>
    <property type="evidence" value="ECO:0007669"/>
    <property type="project" value="InterPro"/>
</dbReference>
<evidence type="ECO:0000313" key="1">
    <source>
        <dbReference type="EMBL" id="STM09599.1"/>
    </source>
</evidence>
<dbReference type="GO" id="GO:0001522">
    <property type="term" value="P:pseudouridine synthesis"/>
    <property type="evidence" value="ECO:0007669"/>
    <property type="project" value="InterPro"/>
</dbReference>
<reference evidence="1 2" key="1">
    <citation type="submission" date="2018-06" db="EMBL/GenBank/DDBJ databases">
        <authorList>
            <consortium name="Pathogen Informatics"/>
            <person name="Doyle S."/>
        </authorList>
    </citation>
    <scope>NUCLEOTIDE SEQUENCE [LARGE SCALE GENOMIC DNA]</scope>
    <source>
        <strain evidence="1 2">NCTC7922</strain>
    </source>
</reference>
<sequence>MKDDDIIVINKPRDLVVHPGAGNPDGTVLMRCFITIRPLPMYRVRASSIVWIKTPPA</sequence>
<dbReference type="GO" id="GO:0006396">
    <property type="term" value="P:RNA processing"/>
    <property type="evidence" value="ECO:0007669"/>
    <property type="project" value="UniProtKB-ARBA"/>
</dbReference>
<keyword evidence="1" id="KW-0413">Isomerase</keyword>
<name>A0A377D026_ECOLX</name>
<dbReference type="InterPro" id="IPR020103">
    <property type="entry name" value="PsdUridine_synth_cat_dom_sf"/>
</dbReference>
<protein>
    <submittedName>
        <fullName evidence="1">23S rRNA pseudouridine synthase</fullName>
        <ecNumber evidence="1">5.4.99.23</ecNumber>
    </submittedName>
</protein>
<dbReference type="GO" id="GO:0160140">
    <property type="term" value="F:23S rRNA pseudouridine(1911/1915/1917) synthase activity"/>
    <property type="evidence" value="ECO:0007669"/>
    <property type="project" value="UniProtKB-EC"/>
</dbReference>